<dbReference type="Proteomes" id="UP000183642">
    <property type="component" value="Unassembled WGS sequence"/>
</dbReference>
<evidence type="ECO:0000256" key="2">
    <source>
        <dbReference type="SAM" id="Phobius"/>
    </source>
</evidence>
<sequence length="213" mass="21685">MPTTVPPAAGRLLIRVSIGVPATVLGLAGAVTEGWPVLAWGAVLAVVGASGLAWLHRSCGDVVPDLAHPATGACALATVPAVLSGAMVLEAAGGLLVMVLMVAGSVAFGLWLPGDRVATPASRSGAPATPVPDDAALREVLRAATTARLLDEWRALQDRVDQGIPAGLAQVRLRAALIDELATRDPAGTARWLVDDPTGPPEHHIRREPGGGD</sequence>
<name>A0A1I5CC45_9ACTN</name>
<dbReference type="RefSeq" id="WP_075011664.1">
    <property type="nucleotide sequence ID" value="NZ_FOWE01000001.1"/>
</dbReference>
<dbReference type="AlphaFoldDB" id="A0A1I5CC45"/>
<dbReference type="OrthoDB" id="5198617at2"/>
<feature type="transmembrane region" description="Helical" evidence="2">
    <location>
        <begin position="12"/>
        <end position="31"/>
    </location>
</feature>
<keyword evidence="2" id="KW-0812">Transmembrane</keyword>
<feature type="compositionally biased region" description="Basic and acidic residues" evidence="1">
    <location>
        <begin position="201"/>
        <end position="213"/>
    </location>
</feature>
<feature type="transmembrane region" description="Helical" evidence="2">
    <location>
        <begin position="95"/>
        <end position="114"/>
    </location>
</feature>
<reference evidence="4" key="1">
    <citation type="submission" date="2016-10" db="EMBL/GenBank/DDBJ databases">
        <authorList>
            <person name="Varghese N."/>
            <person name="Submissions S."/>
        </authorList>
    </citation>
    <scope>NUCLEOTIDE SEQUENCE [LARGE SCALE GENOMIC DNA]</scope>
    <source>
        <strain evidence="4">DSM 43161</strain>
    </source>
</reference>
<evidence type="ECO:0000256" key="1">
    <source>
        <dbReference type="SAM" id="MobiDB-lite"/>
    </source>
</evidence>
<feature type="transmembrane region" description="Helical" evidence="2">
    <location>
        <begin position="37"/>
        <end position="55"/>
    </location>
</feature>
<evidence type="ECO:0000313" key="3">
    <source>
        <dbReference type="EMBL" id="SFN84201.1"/>
    </source>
</evidence>
<keyword evidence="2" id="KW-0472">Membrane</keyword>
<organism evidence="3 4">
    <name type="scientific">Geodermatophilus obscurus</name>
    <dbReference type="NCBI Taxonomy" id="1861"/>
    <lineage>
        <taxon>Bacteria</taxon>
        <taxon>Bacillati</taxon>
        <taxon>Actinomycetota</taxon>
        <taxon>Actinomycetes</taxon>
        <taxon>Geodermatophilales</taxon>
        <taxon>Geodermatophilaceae</taxon>
        <taxon>Geodermatophilus</taxon>
    </lineage>
</organism>
<protein>
    <submittedName>
        <fullName evidence="3">Uncharacterized protein</fullName>
    </submittedName>
</protein>
<keyword evidence="2" id="KW-1133">Transmembrane helix</keyword>
<accession>A0A1I5CC45</accession>
<gene>
    <name evidence="3" type="ORF">SAMN05660359_00207</name>
</gene>
<evidence type="ECO:0000313" key="4">
    <source>
        <dbReference type="Proteomes" id="UP000183642"/>
    </source>
</evidence>
<proteinExistence type="predicted"/>
<feature type="region of interest" description="Disordered" evidence="1">
    <location>
        <begin position="189"/>
        <end position="213"/>
    </location>
</feature>
<dbReference type="EMBL" id="FOWE01000001">
    <property type="protein sequence ID" value="SFN84201.1"/>
    <property type="molecule type" value="Genomic_DNA"/>
</dbReference>
<keyword evidence="4" id="KW-1185">Reference proteome</keyword>
<feature type="transmembrane region" description="Helical" evidence="2">
    <location>
        <begin position="67"/>
        <end position="89"/>
    </location>
</feature>